<reference evidence="9 10" key="1">
    <citation type="submission" date="2016-12" db="EMBL/GenBank/DDBJ databases">
        <authorList>
            <person name="Song W.-J."/>
            <person name="Kurnit D.M."/>
        </authorList>
    </citation>
    <scope>NUCLEOTIDE SEQUENCE [LARGE SCALE GENOMIC DNA]</scope>
    <source>
        <strain evidence="9 10">DSM 30827</strain>
    </source>
</reference>
<feature type="transmembrane region" description="Helical" evidence="7">
    <location>
        <begin position="141"/>
        <end position="166"/>
    </location>
</feature>
<proteinExistence type="inferred from homology"/>
<dbReference type="PANTHER" id="PTHR42709:SF6">
    <property type="entry name" value="UNDECAPRENYL PHOSPHATE TRANSPORTER A"/>
    <property type="match status" value="1"/>
</dbReference>
<name>A0A1Q2HTN6_9CORY</name>
<evidence type="ECO:0000256" key="6">
    <source>
        <dbReference type="ARBA" id="ARBA00023136"/>
    </source>
</evidence>
<comment type="subcellular location">
    <subcellularLocation>
        <location evidence="1">Cell membrane</location>
        <topology evidence="1">Multi-pass membrane protein</topology>
    </subcellularLocation>
</comment>
<dbReference type="Proteomes" id="UP000217209">
    <property type="component" value="Chromosome"/>
</dbReference>
<evidence type="ECO:0000256" key="2">
    <source>
        <dbReference type="ARBA" id="ARBA00010792"/>
    </source>
</evidence>
<dbReference type="RefSeq" id="WP_232507137.1">
    <property type="nucleotide sequence ID" value="NZ_CP019688.1"/>
</dbReference>
<dbReference type="PANTHER" id="PTHR42709">
    <property type="entry name" value="ALKALINE PHOSPHATASE LIKE PROTEIN"/>
    <property type="match status" value="1"/>
</dbReference>
<evidence type="ECO:0000259" key="8">
    <source>
        <dbReference type="Pfam" id="PF09335"/>
    </source>
</evidence>
<accession>A0A1Q2HTN6</accession>
<keyword evidence="6 7" id="KW-0472">Membrane</keyword>
<keyword evidence="10" id="KW-1185">Reference proteome</keyword>
<dbReference type="InterPro" id="IPR032816">
    <property type="entry name" value="VTT_dom"/>
</dbReference>
<evidence type="ECO:0000256" key="5">
    <source>
        <dbReference type="ARBA" id="ARBA00022989"/>
    </source>
</evidence>
<evidence type="ECO:0000313" key="10">
    <source>
        <dbReference type="Proteomes" id="UP000217209"/>
    </source>
</evidence>
<protein>
    <recommendedName>
        <fullName evidence="8">VTT domain-containing protein</fullName>
    </recommendedName>
</protein>
<dbReference type="AlphaFoldDB" id="A0A1Q2HTN6"/>
<evidence type="ECO:0000256" key="7">
    <source>
        <dbReference type="SAM" id="Phobius"/>
    </source>
</evidence>
<evidence type="ECO:0000313" key="9">
    <source>
        <dbReference type="EMBL" id="AQQ14180.1"/>
    </source>
</evidence>
<feature type="transmembrane region" description="Helical" evidence="7">
    <location>
        <begin position="12"/>
        <end position="39"/>
    </location>
</feature>
<feature type="domain" description="VTT" evidence="8">
    <location>
        <begin position="39"/>
        <end position="164"/>
    </location>
</feature>
<dbReference type="InterPro" id="IPR051311">
    <property type="entry name" value="DedA_domain"/>
</dbReference>
<dbReference type="GO" id="GO:0005886">
    <property type="term" value="C:plasma membrane"/>
    <property type="evidence" value="ECO:0007669"/>
    <property type="project" value="UniProtKB-SubCell"/>
</dbReference>
<dbReference type="KEGG" id="cgv:CGLAU_00930"/>
<feature type="transmembrane region" description="Helical" evidence="7">
    <location>
        <begin position="173"/>
        <end position="192"/>
    </location>
</feature>
<comment type="similarity">
    <text evidence="2">Belongs to the DedA family.</text>
</comment>
<keyword evidence="4 7" id="KW-0812">Transmembrane</keyword>
<keyword evidence="5 7" id="KW-1133">Transmembrane helix</keyword>
<feature type="transmembrane region" description="Helical" evidence="7">
    <location>
        <begin position="59"/>
        <end position="82"/>
    </location>
</feature>
<evidence type="ECO:0000256" key="4">
    <source>
        <dbReference type="ARBA" id="ARBA00022692"/>
    </source>
</evidence>
<evidence type="ECO:0000256" key="1">
    <source>
        <dbReference type="ARBA" id="ARBA00004651"/>
    </source>
</evidence>
<organism evidence="9 10">
    <name type="scientific">Corynebacterium glaucum</name>
    <dbReference type="NCBI Taxonomy" id="187491"/>
    <lineage>
        <taxon>Bacteria</taxon>
        <taxon>Bacillati</taxon>
        <taxon>Actinomycetota</taxon>
        <taxon>Actinomycetes</taxon>
        <taxon>Mycobacteriales</taxon>
        <taxon>Corynebacteriaceae</taxon>
        <taxon>Corynebacterium</taxon>
    </lineage>
</organism>
<dbReference type="EMBL" id="CP019688">
    <property type="protein sequence ID" value="AQQ14180.1"/>
    <property type="molecule type" value="Genomic_DNA"/>
</dbReference>
<dbReference type="Pfam" id="PF09335">
    <property type="entry name" value="VTT_dom"/>
    <property type="match status" value="1"/>
</dbReference>
<keyword evidence="3" id="KW-1003">Cell membrane</keyword>
<sequence>MDMSFLDPVIEFLYALMELPIFYPLVSLLIIGDALIPLIPSETVINLAAAFSASQGVPSVWGLIVAAAIGGIIGDNLCYAFGGKLIGYVERLDPESKSGQAIAWVRRNMKRSAGVTIIVGRFIPWARWVATIVLASVRYSWFAFVFYDTIGVVIWALLSAGMGYLGGSLLSQYPILAMIAGVLLGSLVGLLIQRAQSRFFEWRDVRRGISAL</sequence>
<evidence type="ECO:0000256" key="3">
    <source>
        <dbReference type="ARBA" id="ARBA00022475"/>
    </source>
</evidence>
<gene>
    <name evidence="9" type="ORF">CGLAU_00930</name>
</gene>